<keyword evidence="1" id="KW-0472">Membrane</keyword>
<protein>
    <submittedName>
        <fullName evidence="2">DUF2771 family protein</fullName>
    </submittedName>
</protein>
<keyword evidence="1" id="KW-0812">Transmembrane</keyword>
<organism evidence="2 3">
    <name type="scientific">Gordonia rubripertincta</name>
    <name type="common">Rhodococcus corallinus</name>
    <dbReference type="NCBI Taxonomy" id="36822"/>
    <lineage>
        <taxon>Bacteria</taxon>
        <taxon>Bacillati</taxon>
        <taxon>Actinomycetota</taxon>
        <taxon>Actinomycetes</taxon>
        <taxon>Mycobacteriales</taxon>
        <taxon>Gordoniaceae</taxon>
        <taxon>Gordonia</taxon>
    </lineage>
</organism>
<dbReference type="Pfam" id="PF10969">
    <property type="entry name" value="DUF2771"/>
    <property type="match status" value="1"/>
</dbReference>
<dbReference type="Proteomes" id="UP001195196">
    <property type="component" value="Unassembled WGS sequence"/>
</dbReference>
<name>A0AAW4G8E5_GORRU</name>
<dbReference type="EMBL" id="JAFFGU010000009">
    <property type="protein sequence ID" value="MBM7279559.1"/>
    <property type="molecule type" value="Genomic_DNA"/>
</dbReference>
<evidence type="ECO:0000313" key="2">
    <source>
        <dbReference type="EMBL" id="MBM7279559.1"/>
    </source>
</evidence>
<comment type="caution">
    <text evidence="2">The sequence shown here is derived from an EMBL/GenBank/DDBJ whole genome shotgun (WGS) entry which is preliminary data.</text>
</comment>
<evidence type="ECO:0000256" key="1">
    <source>
        <dbReference type="SAM" id="Phobius"/>
    </source>
</evidence>
<dbReference type="RefSeq" id="WP_204718536.1">
    <property type="nucleotide sequence ID" value="NZ_JAFFGU010000009.1"/>
</dbReference>
<proteinExistence type="predicted"/>
<evidence type="ECO:0000313" key="3">
    <source>
        <dbReference type="Proteomes" id="UP001195196"/>
    </source>
</evidence>
<accession>A0AAW4G8E5</accession>
<dbReference type="InterPro" id="IPR024495">
    <property type="entry name" value="DUF2771"/>
</dbReference>
<reference evidence="2" key="1">
    <citation type="submission" date="2021-02" db="EMBL/GenBank/DDBJ databases">
        <title>Taxonomy, biology and ecology of Rhodococcus bacteria occurring in California pistachio and other woody hosts as revealed by genome sequence analyses.</title>
        <authorList>
            <person name="Riely B."/>
            <person name="Gai Y."/>
        </authorList>
    </citation>
    <scope>NUCLEOTIDE SEQUENCE</scope>
    <source>
        <strain evidence="2">BP-295</strain>
    </source>
</reference>
<gene>
    <name evidence="2" type="ORF">JTZ10_17575</name>
</gene>
<keyword evidence="1" id="KW-1133">Transmembrane helix</keyword>
<feature type="transmembrane region" description="Helical" evidence="1">
    <location>
        <begin position="12"/>
        <end position="31"/>
    </location>
</feature>
<dbReference type="AlphaFoldDB" id="A0AAW4G8E5"/>
<sequence length="177" mass="19102">MISSGEKKALSIIAIVVVAFVAVVGVSVYLLTRNSTQDDRPYVHIAVGKNLYTVEPVRWCDLLLDECDPPLGTSQREAPRVPVAVGDTVMLSVSGDIAKGPWNLAAVYWTPKGLVEDEQPQASGETYTVTLKTAPEYVLLGVTVYPASARLTQNDEIIPRGVLAAETAPENFLQYLG</sequence>